<dbReference type="Proteomes" id="UP000309340">
    <property type="component" value="Unassembled WGS sequence"/>
</dbReference>
<keyword evidence="3" id="KW-1185">Reference proteome</keyword>
<comment type="caution">
    <text evidence="2">The sequence shown here is derived from an EMBL/GenBank/DDBJ whole genome shotgun (WGS) entry which is preliminary data.</text>
</comment>
<evidence type="ECO:0000256" key="1">
    <source>
        <dbReference type="SAM" id="MobiDB-lite"/>
    </source>
</evidence>
<proteinExistence type="predicted"/>
<dbReference type="OrthoDB" id="3856364at2759"/>
<sequence>MVPLRRRASFSASTYSDPNEWLTPMPGRNLASTTSFTGIDVIRQYLPRLAEAMIQWQCSVDSAIGQMAYISNDLNRGGGMTGDISEDFLARTYQNLVSCILENGASNSAIYNRLQMVLRDKFEEDQEDARGGSWEPDAHDRTFRLFSAFGEISYQTQSHWLGRVMRDFFLNSAKYLVSTDTNENLGWALCIQNSGMKSKDKMECLHLLTSADPDLEDDLRRNGLRLGYGTSRLQYDPADEMILNDGRNAFRGGRSRNLGMTSLSRSLGNRMGSPFDNRNRWRRPRSALGLRGSGQLEDQVQNVLEAADTLQVESRALARIAGG</sequence>
<reference evidence="2 3" key="1">
    <citation type="submission" date="2017-03" db="EMBL/GenBank/DDBJ databases">
        <title>Genomes of endolithic fungi from Antarctica.</title>
        <authorList>
            <person name="Coleine C."/>
            <person name="Masonjones S."/>
            <person name="Stajich J.E."/>
        </authorList>
    </citation>
    <scope>NUCLEOTIDE SEQUENCE [LARGE SCALE GENOMIC DNA]</scope>
    <source>
        <strain evidence="2 3">CCFEE 5184</strain>
    </source>
</reference>
<gene>
    <name evidence="2" type="ORF">B0A55_00211</name>
</gene>
<dbReference type="EMBL" id="NAJQ01000001">
    <property type="protein sequence ID" value="TKA83970.1"/>
    <property type="molecule type" value="Genomic_DNA"/>
</dbReference>
<feature type="region of interest" description="Disordered" evidence="1">
    <location>
        <begin position="261"/>
        <end position="284"/>
    </location>
</feature>
<organism evidence="2 3">
    <name type="scientific">Friedmanniomyces simplex</name>
    <dbReference type="NCBI Taxonomy" id="329884"/>
    <lineage>
        <taxon>Eukaryota</taxon>
        <taxon>Fungi</taxon>
        <taxon>Dikarya</taxon>
        <taxon>Ascomycota</taxon>
        <taxon>Pezizomycotina</taxon>
        <taxon>Dothideomycetes</taxon>
        <taxon>Dothideomycetidae</taxon>
        <taxon>Mycosphaerellales</taxon>
        <taxon>Teratosphaeriaceae</taxon>
        <taxon>Friedmanniomyces</taxon>
    </lineage>
</organism>
<accession>A0A4U0Y1D5</accession>
<evidence type="ECO:0000313" key="2">
    <source>
        <dbReference type="EMBL" id="TKA83970.1"/>
    </source>
</evidence>
<name>A0A4U0Y1D5_9PEZI</name>
<dbReference type="AlphaFoldDB" id="A0A4U0Y1D5"/>
<evidence type="ECO:0000313" key="3">
    <source>
        <dbReference type="Proteomes" id="UP000309340"/>
    </source>
</evidence>
<protein>
    <submittedName>
        <fullName evidence="2">Uncharacterized protein</fullName>
    </submittedName>
</protein>